<evidence type="ECO:0008006" key="4">
    <source>
        <dbReference type="Google" id="ProtNLM"/>
    </source>
</evidence>
<dbReference type="PANTHER" id="PTHR38693">
    <property type="entry name" value="UBIQUINONE BIOSYNTHESIS PROTEIN UBIJ"/>
    <property type="match status" value="1"/>
</dbReference>
<dbReference type="PANTHER" id="PTHR38693:SF1">
    <property type="entry name" value="UBIQUINONE BIOSYNTHESIS ACCESSORY FACTOR UBIJ"/>
    <property type="match status" value="1"/>
</dbReference>
<protein>
    <recommendedName>
        <fullName evidence="4">Ubiquinone biosynthesis protein UbiJ</fullName>
    </recommendedName>
</protein>
<evidence type="ECO:0000256" key="1">
    <source>
        <dbReference type="SAM" id="MobiDB-lite"/>
    </source>
</evidence>
<dbReference type="GO" id="GO:0006744">
    <property type="term" value="P:ubiquinone biosynthetic process"/>
    <property type="evidence" value="ECO:0007669"/>
    <property type="project" value="InterPro"/>
</dbReference>
<sequence length="210" mass="22722">MATQSPFSFLNGLMERVMAGPQPPQWLVSEVHQRLVLFLNHVLMQEKEAMERLVRQKGRVARVQWRGYSMALQITPAGLFNVAPEGAQPDLMLEVTETSPLALAQVALRGDKPSIRIEGDVQLAADINWLVDHVEWDVEEDLARIIGDAPAHTVAKVARSAAQALRQFVGARMAGKPDAPAPEAARAAAPASAPVGSPVVSLPGFENDKP</sequence>
<accession>A0A7T2VZ34</accession>
<dbReference type="EMBL" id="CP065668">
    <property type="protein sequence ID" value="QPS07753.1"/>
    <property type="molecule type" value="Genomic_DNA"/>
</dbReference>
<dbReference type="Proteomes" id="UP000594778">
    <property type="component" value="Chromosome"/>
</dbReference>
<organism evidence="2 3">
    <name type="scientific">Delftia acidovorans</name>
    <name type="common">Pseudomonas acidovorans</name>
    <name type="synonym">Comamonas acidovorans</name>
    <dbReference type="NCBI Taxonomy" id="80866"/>
    <lineage>
        <taxon>Bacteria</taxon>
        <taxon>Pseudomonadati</taxon>
        <taxon>Pseudomonadota</taxon>
        <taxon>Betaproteobacteria</taxon>
        <taxon>Burkholderiales</taxon>
        <taxon>Comamonadaceae</taxon>
        <taxon>Delftia</taxon>
    </lineage>
</organism>
<evidence type="ECO:0000313" key="3">
    <source>
        <dbReference type="Proteomes" id="UP000594778"/>
    </source>
</evidence>
<feature type="region of interest" description="Disordered" evidence="1">
    <location>
        <begin position="174"/>
        <end position="210"/>
    </location>
</feature>
<feature type="compositionally biased region" description="Low complexity" evidence="1">
    <location>
        <begin position="177"/>
        <end position="203"/>
    </location>
</feature>
<gene>
    <name evidence="2" type="ORF">I6G66_26350</name>
</gene>
<reference evidence="2 3" key="1">
    <citation type="submission" date="2020-12" db="EMBL/GenBank/DDBJ databases">
        <title>FDA dAtabase for Regulatory Grade micrObial Sequences (FDA-ARGOS): Supporting development and validation of Infectious Disease Dx tests.</title>
        <authorList>
            <person name="Sproer C."/>
            <person name="Gronow S."/>
            <person name="Severitt S."/>
            <person name="Schroder I."/>
            <person name="Tallon L."/>
            <person name="Sadzewicz L."/>
            <person name="Zhao X."/>
            <person name="Boylan J."/>
            <person name="Ott S."/>
            <person name="Bowen H."/>
            <person name="Vavikolanu K."/>
            <person name="Mehta A."/>
            <person name="Aluvathingal J."/>
            <person name="Nadendla S."/>
            <person name="Lowell S."/>
            <person name="Myers T."/>
            <person name="Yan Y."/>
            <person name="Sichtig H."/>
        </authorList>
    </citation>
    <scope>NUCLEOTIDE SEQUENCE [LARGE SCALE GENOMIC DNA]</scope>
    <source>
        <strain evidence="2 3">FDAARGOS_909</strain>
    </source>
</reference>
<evidence type="ECO:0000313" key="2">
    <source>
        <dbReference type="EMBL" id="QPS07753.1"/>
    </source>
</evidence>
<dbReference type="AlphaFoldDB" id="A0A7T2VZ34"/>
<name>A0A7T2VZ34_DELAC</name>
<dbReference type="RefSeq" id="WP_183020023.1">
    <property type="nucleotide sequence ID" value="NZ_CP065668.1"/>
</dbReference>
<dbReference type="InterPro" id="IPR038989">
    <property type="entry name" value="UbiJ"/>
</dbReference>
<proteinExistence type="predicted"/>